<evidence type="ECO:0000313" key="2">
    <source>
        <dbReference type="EMBL" id="KKN08215.1"/>
    </source>
</evidence>
<name>A0A0F9MLU0_9ZZZZ</name>
<keyword evidence="1" id="KW-0812">Transmembrane</keyword>
<accession>A0A0F9MLU0</accession>
<reference evidence="2" key="1">
    <citation type="journal article" date="2015" name="Nature">
        <title>Complex archaea that bridge the gap between prokaryotes and eukaryotes.</title>
        <authorList>
            <person name="Spang A."/>
            <person name="Saw J.H."/>
            <person name="Jorgensen S.L."/>
            <person name="Zaremba-Niedzwiedzka K."/>
            <person name="Martijn J."/>
            <person name="Lind A.E."/>
            <person name="van Eijk R."/>
            <person name="Schleper C."/>
            <person name="Guy L."/>
            <person name="Ettema T.J."/>
        </authorList>
    </citation>
    <scope>NUCLEOTIDE SEQUENCE</scope>
</reference>
<dbReference type="AlphaFoldDB" id="A0A0F9MLU0"/>
<proteinExistence type="predicted"/>
<keyword evidence="1" id="KW-1133">Transmembrane helix</keyword>
<feature type="transmembrane region" description="Helical" evidence="1">
    <location>
        <begin position="12"/>
        <end position="33"/>
    </location>
</feature>
<keyword evidence="1" id="KW-0472">Membrane</keyword>
<comment type="caution">
    <text evidence="2">The sequence shown here is derived from an EMBL/GenBank/DDBJ whole genome shotgun (WGS) entry which is preliminary data.</text>
</comment>
<protein>
    <submittedName>
        <fullName evidence="2">Uncharacterized protein</fullName>
    </submittedName>
</protein>
<sequence>MELETIEIVNGILATIFVLLSVTVGVRIALNYLKF</sequence>
<organism evidence="2">
    <name type="scientific">marine sediment metagenome</name>
    <dbReference type="NCBI Taxonomy" id="412755"/>
    <lineage>
        <taxon>unclassified sequences</taxon>
        <taxon>metagenomes</taxon>
        <taxon>ecological metagenomes</taxon>
    </lineage>
</organism>
<dbReference type="EMBL" id="LAZR01004480">
    <property type="protein sequence ID" value="KKN08215.1"/>
    <property type="molecule type" value="Genomic_DNA"/>
</dbReference>
<gene>
    <name evidence="2" type="ORF">LCGC14_1058880</name>
</gene>
<evidence type="ECO:0000256" key="1">
    <source>
        <dbReference type="SAM" id="Phobius"/>
    </source>
</evidence>